<feature type="transmembrane region" description="Helical" evidence="1">
    <location>
        <begin position="84"/>
        <end position="106"/>
    </location>
</feature>
<dbReference type="GO" id="GO:0000271">
    <property type="term" value="P:polysaccharide biosynthetic process"/>
    <property type="evidence" value="ECO:0007669"/>
    <property type="project" value="TreeGrafter"/>
</dbReference>
<evidence type="ECO:0000313" key="3">
    <source>
        <dbReference type="EMBL" id="MDK1684854.1"/>
    </source>
</evidence>
<feature type="transmembrane region" description="Helical" evidence="1">
    <location>
        <begin position="39"/>
        <end position="63"/>
    </location>
</feature>
<feature type="transmembrane region" description="Helical" evidence="1">
    <location>
        <begin position="294"/>
        <end position="312"/>
    </location>
</feature>
<evidence type="ECO:0000313" key="4">
    <source>
        <dbReference type="Proteomes" id="UP001241935"/>
    </source>
</evidence>
<sequence>MKQLYFLDLIRGCAALLVVMGHLRSLLFDSWNDEGGGAYLFYAITSFGHQAVMVFFVLSGFFVGGSFINDNNFLKYSLKRLSRFYVVLFPALFLTWIVDSIGINIIQNIELYSGNGGNYVINFNSIDRLNLEYFFYNLFYLQDIFYPTFGTNGALWSLAYEFWFYFLFPLVWYSLYQENNKLKKIISFSLVAIFFSFLQLKGLVYFCVWMLGVCCHILSSNSILISFFNKSKIFILSNIILIFSLILSVFIKNYLIDIFVGFSFFIYLLNIICAKIELPLFMNGISLNLAKISFSMYAIHLPIAVLLCAILNKKLLFNIEGVLVYVVIIIIIIMISWLFWYLFERHNIFIYKKVYNVLKGRKNG</sequence>
<feature type="transmembrane region" description="Helical" evidence="1">
    <location>
        <begin position="324"/>
        <end position="343"/>
    </location>
</feature>
<dbReference type="EC" id="2.3.-.-" evidence="3"/>
<keyword evidence="1" id="KW-0812">Transmembrane</keyword>
<dbReference type="InterPro" id="IPR050879">
    <property type="entry name" value="Acyltransferase_3"/>
</dbReference>
<keyword evidence="3" id="KW-0808">Transferase</keyword>
<feature type="transmembrane region" description="Helical" evidence="1">
    <location>
        <begin position="262"/>
        <end position="282"/>
    </location>
</feature>
<dbReference type="GO" id="GO:0016020">
    <property type="term" value="C:membrane"/>
    <property type="evidence" value="ECO:0007669"/>
    <property type="project" value="TreeGrafter"/>
</dbReference>
<gene>
    <name evidence="3" type="ORF">QOR41_13715</name>
</gene>
<dbReference type="PANTHER" id="PTHR23028:SF53">
    <property type="entry name" value="ACYL_TRANSF_3 DOMAIN-CONTAINING PROTEIN"/>
    <property type="match status" value="1"/>
</dbReference>
<dbReference type="AlphaFoldDB" id="A0AAW6UZF8"/>
<dbReference type="RefSeq" id="WP_284067608.1">
    <property type="nucleotide sequence ID" value="NZ_JASKNE010000001.1"/>
</dbReference>
<feature type="domain" description="Acyltransferase 3" evidence="2">
    <location>
        <begin position="5"/>
        <end position="340"/>
    </location>
</feature>
<feature type="transmembrane region" description="Helical" evidence="1">
    <location>
        <begin position="185"/>
        <end position="202"/>
    </location>
</feature>
<evidence type="ECO:0000259" key="2">
    <source>
        <dbReference type="Pfam" id="PF01757"/>
    </source>
</evidence>
<dbReference type="EMBL" id="JASKNE010000001">
    <property type="protein sequence ID" value="MDK1684854.1"/>
    <property type="molecule type" value="Genomic_DNA"/>
</dbReference>
<dbReference type="GO" id="GO:0016747">
    <property type="term" value="F:acyltransferase activity, transferring groups other than amino-acyl groups"/>
    <property type="evidence" value="ECO:0007669"/>
    <property type="project" value="InterPro"/>
</dbReference>
<organism evidence="3 4">
    <name type="scientific">Acinetobacter terrestris</name>
    <dbReference type="NCBI Taxonomy" id="2529843"/>
    <lineage>
        <taxon>Bacteria</taxon>
        <taxon>Pseudomonadati</taxon>
        <taxon>Pseudomonadota</taxon>
        <taxon>Gammaproteobacteria</taxon>
        <taxon>Moraxellales</taxon>
        <taxon>Moraxellaceae</taxon>
        <taxon>Acinetobacter</taxon>
        <taxon>Acinetobacter Taxon 24</taxon>
    </lineage>
</organism>
<keyword evidence="1" id="KW-1133">Transmembrane helix</keyword>
<feature type="transmembrane region" description="Helical" evidence="1">
    <location>
        <begin position="208"/>
        <end position="228"/>
    </location>
</feature>
<feature type="transmembrane region" description="Helical" evidence="1">
    <location>
        <begin position="154"/>
        <end position="173"/>
    </location>
</feature>
<keyword evidence="3" id="KW-0012">Acyltransferase</keyword>
<feature type="transmembrane region" description="Helical" evidence="1">
    <location>
        <begin position="9"/>
        <end position="27"/>
    </location>
</feature>
<comment type="caution">
    <text evidence="3">The sequence shown here is derived from an EMBL/GenBank/DDBJ whole genome shotgun (WGS) entry which is preliminary data.</text>
</comment>
<evidence type="ECO:0000256" key="1">
    <source>
        <dbReference type="SAM" id="Phobius"/>
    </source>
</evidence>
<proteinExistence type="predicted"/>
<feature type="transmembrane region" description="Helical" evidence="1">
    <location>
        <begin position="235"/>
        <end position="256"/>
    </location>
</feature>
<name>A0AAW6UZF8_9GAMM</name>
<dbReference type="Pfam" id="PF01757">
    <property type="entry name" value="Acyl_transf_3"/>
    <property type="match status" value="1"/>
</dbReference>
<keyword evidence="1" id="KW-0472">Membrane</keyword>
<accession>A0AAW6UZF8</accession>
<dbReference type="PANTHER" id="PTHR23028">
    <property type="entry name" value="ACETYLTRANSFERASE"/>
    <property type="match status" value="1"/>
</dbReference>
<dbReference type="Proteomes" id="UP001241935">
    <property type="component" value="Unassembled WGS sequence"/>
</dbReference>
<dbReference type="InterPro" id="IPR002656">
    <property type="entry name" value="Acyl_transf_3_dom"/>
</dbReference>
<protein>
    <submittedName>
        <fullName evidence="3">Acyltransferase</fullName>
        <ecNumber evidence="3">2.3.-.-</ecNumber>
    </submittedName>
</protein>
<reference evidence="3" key="1">
    <citation type="submission" date="2023-04" db="EMBL/GenBank/DDBJ databases">
        <title>The environmental microbiomes in feedlot watering bowls are a reservoir of florfenicol resistance for bovine respiratory disease pathogens.</title>
        <authorList>
            <person name="Kos D.W."/>
            <person name="Ruzzini A.C."/>
            <person name="Schreiner B."/>
            <person name="Jelinski M.D."/>
        </authorList>
    </citation>
    <scope>NUCLEOTIDE SEQUENCE</scope>
    <source>
        <strain evidence="3">WB3</strain>
    </source>
</reference>